<dbReference type="Pfam" id="PF04450">
    <property type="entry name" value="BSP"/>
    <property type="match status" value="1"/>
</dbReference>
<proteinExistence type="predicted"/>
<comment type="caution">
    <text evidence="2">The sequence shown here is derived from an EMBL/GenBank/DDBJ whole genome shotgun (WGS) entry which is preliminary data.</text>
</comment>
<accession>A0AAP0DQP5</accession>
<reference evidence="2 3" key="1">
    <citation type="submission" date="2024-04" db="EMBL/GenBank/DDBJ databases">
        <title>The reference genome of an endangered Asteraceae, Deinandra increscens subsp. villosa, native to the Central Coast of California.</title>
        <authorList>
            <person name="Guilliams M."/>
            <person name="Hasenstab-Lehman K."/>
            <person name="Meyer R."/>
            <person name="Mcevoy S."/>
        </authorList>
    </citation>
    <scope>NUCLEOTIDE SEQUENCE [LARGE SCALE GENOMIC DNA]</scope>
    <source>
        <tissue evidence="2">Leaf</tissue>
    </source>
</reference>
<evidence type="ECO:0000313" key="3">
    <source>
        <dbReference type="Proteomes" id="UP001408789"/>
    </source>
</evidence>
<feature type="signal peptide" evidence="1">
    <location>
        <begin position="1"/>
        <end position="28"/>
    </location>
</feature>
<dbReference type="InterPro" id="IPR007541">
    <property type="entry name" value="Uncharacterised_BSP"/>
</dbReference>
<dbReference type="AlphaFoldDB" id="A0AAP0DQP5"/>
<evidence type="ECO:0000256" key="1">
    <source>
        <dbReference type="SAM" id="SignalP"/>
    </source>
</evidence>
<dbReference type="EMBL" id="JBCNJP010000007">
    <property type="protein sequence ID" value="KAK9077197.1"/>
    <property type="molecule type" value="Genomic_DNA"/>
</dbReference>
<keyword evidence="1" id="KW-0732">Signal</keyword>
<keyword evidence="3" id="KW-1185">Reference proteome</keyword>
<organism evidence="2 3">
    <name type="scientific">Deinandra increscens subsp. villosa</name>
    <dbReference type="NCBI Taxonomy" id="3103831"/>
    <lineage>
        <taxon>Eukaryota</taxon>
        <taxon>Viridiplantae</taxon>
        <taxon>Streptophyta</taxon>
        <taxon>Embryophyta</taxon>
        <taxon>Tracheophyta</taxon>
        <taxon>Spermatophyta</taxon>
        <taxon>Magnoliopsida</taxon>
        <taxon>eudicotyledons</taxon>
        <taxon>Gunneridae</taxon>
        <taxon>Pentapetalae</taxon>
        <taxon>asterids</taxon>
        <taxon>campanulids</taxon>
        <taxon>Asterales</taxon>
        <taxon>Asteraceae</taxon>
        <taxon>Asteroideae</taxon>
        <taxon>Heliantheae alliance</taxon>
        <taxon>Madieae</taxon>
        <taxon>Madiinae</taxon>
        <taxon>Deinandra</taxon>
    </lineage>
</organism>
<dbReference type="PANTHER" id="PTHR33321:SF15">
    <property type="entry name" value="PLANT BASIC SECRETORY PROTEIN (BSP) FAMILY PROTEIN"/>
    <property type="match status" value="1"/>
</dbReference>
<sequence>MQLEPMAPHSFLLYTILTFSLSFHEIFATPKYIVINEAPTHGGGIKFEKVLGGVPATQKLMGDINIFLWSNIFKQNNPADRKPIDTVEVFIKDFDGGEAVTQGNRINVSAIYLRDYAGPLTLQKEFSSLMHHEMTHVFQWDGGFKNIPLLEGIADYTIMKANLYPPAFAKPGSGEKWDQGYDITARFLEYCDGLVPDFTAKLNKMMKNPFDVSFFQNLTGKPVDQLWKEYKAKYGGN</sequence>
<evidence type="ECO:0000313" key="2">
    <source>
        <dbReference type="EMBL" id="KAK9077197.1"/>
    </source>
</evidence>
<dbReference type="Proteomes" id="UP001408789">
    <property type="component" value="Unassembled WGS sequence"/>
</dbReference>
<name>A0AAP0DQP5_9ASTR</name>
<feature type="chain" id="PRO_5042850120" evidence="1">
    <location>
        <begin position="29"/>
        <end position="237"/>
    </location>
</feature>
<gene>
    <name evidence="2" type="ORF">SSX86_005533</name>
</gene>
<dbReference type="PANTHER" id="PTHR33321">
    <property type="match status" value="1"/>
</dbReference>
<protein>
    <submittedName>
        <fullName evidence="2">Uncharacterized protein</fullName>
    </submittedName>
</protein>